<dbReference type="InterPro" id="IPR021109">
    <property type="entry name" value="Peptidase_aspartic_dom_sf"/>
</dbReference>
<evidence type="ECO:0000313" key="2">
    <source>
        <dbReference type="Proteomes" id="UP000789375"/>
    </source>
</evidence>
<protein>
    <submittedName>
        <fullName evidence="1">15571_t:CDS:1</fullName>
    </submittedName>
</protein>
<evidence type="ECO:0000313" key="1">
    <source>
        <dbReference type="EMBL" id="CAG8664264.1"/>
    </source>
</evidence>
<accession>A0A9N9E8U5</accession>
<organism evidence="1 2">
    <name type="scientific">Funneliformis mosseae</name>
    <name type="common">Endomycorrhizal fungus</name>
    <name type="synonym">Glomus mosseae</name>
    <dbReference type="NCBI Taxonomy" id="27381"/>
    <lineage>
        <taxon>Eukaryota</taxon>
        <taxon>Fungi</taxon>
        <taxon>Fungi incertae sedis</taxon>
        <taxon>Mucoromycota</taxon>
        <taxon>Glomeromycotina</taxon>
        <taxon>Glomeromycetes</taxon>
        <taxon>Glomerales</taxon>
        <taxon>Glomeraceae</taxon>
        <taxon>Funneliformis</taxon>
    </lineage>
</organism>
<feature type="non-terminal residue" evidence="1">
    <location>
        <position position="149"/>
    </location>
</feature>
<dbReference type="Proteomes" id="UP000789375">
    <property type="component" value="Unassembled WGS sequence"/>
</dbReference>
<sequence>DVLLGGKSTNNSNPLRKQIKWNNLLEEIREFKKKDYENEYIIVNKLPDDDELEYKPQNAYFAEAKVFKRKINVMINTGAVRCIITKSFLDSVHKNIEASTNVQIISVIETRIALLGKMLKVGIKIEKFEIKEDMIVTESSGYNVLLRND</sequence>
<gene>
    <name evidence="1" type="ORF">FMOSSE_LOCUS12089</name>
</gene>
<dbReference type="AlphaFoldDB" id="A0A9N9E8U5"/>
<proteinExistence type="predicted"/>
<dbReference type="EMBL" id="CAJVPP010005390">
    <property type="protein sequence ID" value="CAG8664264.1"/>
    <property type="molecule type" value="Genomic_DNA"/>
</dbReference>
<name>A0A9N9E8U5_FUNMO</name>
<comment type="caution">
    <text evidence="1">The sequence shown here is derived from an EMBL/GenBank/DDBJ whole genome shotgun (WGS) entry which is preliminary data.</text>
</comment>
<dbReference type="Gene3D" id="2.40.70.10">
    <property type="entry name" value="Acid Proteases"/>
    <property type="match status" value="1"/>
</dbReference>
<keyword evidence="2" id="KW-1185">Reference proteome</keyword>
<reference evidence="1" key="1">
    <citation type="submission" date="2021-06" db="EMBL/GenBank/DDBJ databases">
        <authorList>
            <person name="Kallberg Y."/>
            <person name="Tangrot J."/>
            <person name="Rosling A."/>
        </authorList>
    </citation>
    <scope>NUCLEOTIDE SEQUENCE</scope>
    <source>
        <strain evidence="1">87-6 pot B 2015</strain>
    </source>
</reference>